<accession>A0A0J6FQL9</accession>
<name>A0A0J6FQL9_COCPO</name>
<gene>
    <name evidence="1" type="ORF">CPAG_07616</name>
</gene>
<reference evidence="2" key="3">
    <citation type="journal article" date="2010" name="Genome Res.">
        <title>Population genomic sequencing of Coccidioides fungi reveals recent hybridization and transposon control.</title>
        <authorList>
            <person name="Neafsey D.E."/>
            <person name="Barker B.M."/>
            <person name="Sharpton T.J."/>
            <person name="Stajich J.E."/>
            <person name="Park D.J."/>
            <person name="Whiston E."/>
            <person name="Hung C.-Y."/>
            <person name="McMahan C."/>
            <person name="White J."/>
            <person name="Sykes S."/>
            <person name="Heiman D."/>
            <person name="Young S."/>
            <person name="Zeng Q."/>
            <person name="Abouelleil A."/>
            <person name="Aftuck L."/>
            <person name="Bessette D."/>
            <person name="Brown A."/>
            <person name="FitzGerald M."/>
            <person name="Lui A."/>
            <person name="Macdonald J.P."/>
            <person name="Priest M."/>
            <person name="Orbach M.J."/>
            <person name="Galgiani J.N."/>
            <person name="Kirkland T.N."/>
            <person name="Cole G.T."/>
            <person name="Birren B.W."/>
            <person name="Henn M.R."/>
            <person name="Taylor J.W."/>
            <person name="Rounsley S.D."/>
        </authorList>
    </citation>
    <scope>NUCLEOTIDE SEQUENCE [LARGE SCALE GENOMIC DNA]</scope>
    <source>
        <strain evidence="2">RMSCC 3488</strain>
    </source>
</reference>
<dbReference type="EMBL" id="DS268113">
    <property type="protein sequence ID" value="KMM71309.1"/>
    <property type="molecule type" value="Genomic_DNA"/>
</dbReference>
<evidence type="ECO:0000313" key="1">
    <source>
        <dbReference type="EMBL" id="KMM71309.1"/>
    </source>
</evidence>
<dbReference type="Proteomes" id="UP000054567">
    <property type="component" value="Unassembled WGS sequence"/>
</dbReference>
<dbReference type="VEuPathDB" id="FungiDB:CPAG_07616"/>
<organism evidence="1 2">
    <name type="scientific">Coccidioides posadasii RMSCC 3488</name>
    <dbReference type="NCBI Taxonomy" id="454284"/>
    <lineage>
        <taxon>Eukaryota</taxon>
        <taxon>Fungi</taxon>
        <taxon>Dikarya</taxon>
        <taxon>Ascomycota</taxon>
        <taxon>Pezizomycotina</taxon>
        <taxon>Eurotiomycetes</taxon>
        <taxon>Eurotiomycetidae</taxon>
        <taxon>Onygenales</taxon>
        <taxon>Onygenaceae</taxon>
        <taxon>Coccidioides</taxon>
    </lineage>
</organism>
<evidence type="ECO:0000313" key="2">
    <source>
        <dbReference type="Proteomes" id="UP000054567"/>
    </source>
</evidence>
<reference evidence="1 2" key="1">
    <citation type="submission" date="2007-06" db="EMBL/GenBank/DDBJ databases">
        <title>The Genome Sequence of Coccidioides posadasii RMSCC_3488.</title>
        <authorList>
            <consortium name="Coccidioides Genome Resources Consortium"/>
            <consortium name="The Broad Institute Genome Sequencing Platform"/>
            <person name="Henn M.R."/>
            <person name="Sykes S."/>
            <person name="Young S."/>
            <person name="Jaffe D."/>
            <person name="Berlin A."/>
            <person name="Alvarez P."/>
            <person name="Butler J."/>
            <person name="Gnerre S."/>
            <person name="Grabherr M."/>
            <person name="Mauceli E."/>
            <person name="Brockman W."/>
            <person name="Kodira C."/>
            <person name="Alvarado L."/>
            <person name="Zeng Q."/>
            <person name="Crawford M."/>
            <person name="Antoine C."/>
            <person name="Devon K."/>
            <person name="Galgiani J."/>
            <person name="Orsborn K."/>
            <person name="Lewis M.L."/>
            <person name="Nusbaum C."/>
            <person name="Galagan J."/>
            <person name="Birren B."/>
        </authorList>
    </citation>
    <scope>NUCLEOTIDE SEQUENCE [LARGE SCALE GENOMIC DNA]</scope>
    <source>
        <strain evidence="1 2">RMSCC 3488</strain>
    </source>
</reference>
<proteinExistence type="predicted"/>
<dbReference type="AlphaFoldDB" id="A0A0J6FQL9"/>
<protein>
    <submittedName>
        <fullName evidence="1">Uncharacterized protein</fullName>
    </submittedName>
</protein>
<sequence length="123" mass="13615">MSKDLYCATFDALGAIPREWRRYSANKNVPFCLFTAIIGKAFPQQAIRACIQPGIVRPFDGNAIRRKASVQSWEYFLMAGWLWKGPDGATCVLLNNSRITGSSVGGRVPYGESKVFPLINSNP</sequence>
<reference evidence="2" key="2">
    <citation type="journal article" date="2009" name="Genome Res.">
        <title>Comparative genomic analyses of the human fungal pathogens Coccidioides and their relatives.</title>
        <authorList>
            <person name="Sharpton T.J."/>
            <person name="Stajich J.E."/>
            <person name="Rounsley S.D."/>
            <person name="Gardner M.J."/>
            <person name="Wortman J.R."/>
            <person name="Jordar V.S."/>
            <person name="Maiti R."/>
            <person name="Kodira C.D."/>
            <person name="Neafsey D.E."/>
            <person name="Zeng Q."/>
            <person name="Hung C.-Y."/>
            <person name="McMahan C."/>
            <person name="Muszewska A."/>
            <person name="Grynberg M."/>
            <person name="Mandel M.A."/>
            <person name="Kellner E.M."/>
            <person name="Barker B.M."/>
            <person name="Galgiani J.N."/>
            <person name="Orbach M.J."/>
            <person name="Kirkland T.N."/>
            <person name="Cole G.T."/>
            <person name="Henn M.R."/>
            <person name="Birren B.W."/>
            <person name="Taylor J.W."/>
        </authorList>
    </citation>
    <scope>NUCLEOTIDE SEQUENCE [LARGE SCALE GENOMIC DNA]</scope>
    <source>
        <strain evidence="2">RMSCC 3488</strain>
    </source>
</reference>